<evidence type="ECO:0000256" key="4">
    <source>
        <dbReference type="ARBA" id="ARBA00023002"/>
    </source>
</evidence>
<dbReference type="STRING" id="1441469.A0A225APM1"/>
<dbReference type="GeneID" id="31007613"/>
<dbReference type="PANTHER" id="PTHR46206">
    <property type="entry name" value="CYTOCHROME P450"/>
    <property type="match status" value="1"/>
</dbReference>
<dbReference type="RefSeq" id="XP_020117027.1">
    <property type="nucleotide sequence ID" value="XM_020262753.1"/>
</dbReference>
<evidence type="ECO:0000256" key="3">
    <source>
        <dbReference type="ARBA" id="ARBA00022723"/>
    </source>
</evidence>
<evidence type="ECO:0000256" key="6">
    <source>
        <dbReference type="PIRSR" id="PIRSR602403-1"/>
    </source>
</evidence>
<dbReference type="GO" id="GO:0004497">
    <property type="term" value="F:monooxygenase activity"/>
    <property type="evidence" value="ECO:0007669"/>
    <property type="project" value="UniProtKB-KW"/>
</dbReference>
<keyword evidence="6 7" id="KW-0349">Heme</keyword>
<feature type="binding site" description="axial binding residue" evidence="6">
    <location>
        <position position="467"/>
    </location>
    <ligand>
        <name>heme</name>
        <dbReference type="ChEBI" id="CHEBI:30413"/>
    </ligand>
    <ligandPart>
        <name>Fe</name>
        <dbReference type="ChEBI" id="CHEBI:18248"/>
    </ligandPart>
</feature>
<keyword evidence="4 7" id="KW-0560">Oxidoreductase</keyword>
<evidence type="ECO:0000256" key="2">
    <source>
        <dbReference type="ARBA" id="ARBA00010617"/>
    </source>
</evidence>
<evidence type="ECO:0008006" key="10">
    <source>
        <dbReference type="Google" id="ProtNLM"/>
    </source>
</evidence>
<dbReference type="Gene3D" id="1.10.630.10">
    <property type="entry name" value="Cytochrome P450"/>
    <property type="match status" value="1"/>
</dbReference>
<dbReference type="PROSITE" id="PS00086">
    <property type="entry name" value="CYTOCHROME_P450"/>
    <property type="match status" value="1"/>
</dbReference>
<reference evidence="8 9" key="1">
    <citation type="submission" date="2015-06" db="EMBL/GenBank/DDBJ databases">
        <title>Talaromyces atroroseus IBT 11181 draft genome.</title>
        <authorList>
            <person name="Rasmussen K.B."/>
            <person name="Rasmussen S."/>
            <person name="Petersen B."/>
            <person name="Sicheritz-Ponten T."/>
            <person name="Mortensen U.H."/>
            <person name="Thrane U."/>
        </authorList>
    </citation>
    <scope>NUCLEOTIDE SEQUENCE [LARGE SCALE GENOMIC DNA]</scope>
    <source>
        <strain evidence="8 9">IBT 11181</strain>
    </source>
</reference>
<dbReference type="Pfam" id="PF00067">
    <property type="entry name" value="p450"/>
    <property type="match status" value="1"/>
</dbReference>
<dbReference type="GO" id="GO:0005506">
    <property type="term" value="F:iron ion binding"/>
    <property type="evidence" value="ECO:0007669"/>
    <property type="project" value="InterPro"/>
</dbReference>
<accession>A0A225APM1</accession>
<evidence type="ECO:0000256" key="5">
    <source>
        <dbReference type="ARBA" id="ARBA00023004"/>
    </source>
</evidence>
<comment type="similarity">
    <text evidence="2 7">Belongs to the cytochrome P450 family.</text>
</comment>
<keyword evidence="9" id="KW-1185">Reference proteome</keyword>
<dbReference type="GO" id="GO:0020037">
    <property type="term" value="F:heme binding"/>
    <property type="evidence" value="ECO:0007669"/>
    <property type="project" value="InterPro"/>
</dbReference>
<dbReference type="CDD" id="cd11041">
    <property type="entry name" value="CYP503A1-like"/>
    <property type="match status" value="1"/>
</dbReference>
<evidence type="ECO:0000313" key="9">
    <source>
        <dbReference type="Proteomes" id="UP000214365"/>
    </source>
</evidence>
<evidence type="ECO:0000313" key="8">
    <source>
        <dbReference type="EMBL" id="OKL56906.1"/>
    </source>
</evidence>
<dbReference type="SUPFAM" id="SSF48264">
    <property type="entry name" value="Cytochrome P450"/>
    <property type="match status" value="1"/>
</dbReference>
<keyword evidence="5 6" id="KW-0408">Iron</keyword>
<dbReference type="AlphaFoldDB" id="A0A225APM1"/>
<proteinExistence type="inferred from homology"/>
<gene>
    <name evidence="8" type="ORF">UA08_07857</name>
</gene>
<dbReference type="InterPro" id="IPR001128">
    <property type="entry name" value="Cyt_P450"/>
</dbReference>
<comment type="cofactor">
    <cofactor evidence="1 6">
        <name>heme</name>
        <dbReference type="ChEBI" id="CHEBI:30413"/>
    </cofactor>
</comment>
<dbReference type="InterPro" id="IPR002403">
    <property type="entry name" value="Cyt_P450_E_grp-IV"/>
</dbReference>
<dbReference type="GO" id="GO:0016705">
    <property type="term" value="F:oxidoreductase activity, acting on paired donors, with incorporation or reduction of molecular oxygen"/>
    <property type="evidence" value="ECO:0007669"/>
    <property type="project" value="InterPro"/>
</dbReference>
<dbReference type="OrthoDB" id="1844152at2759"/>
<dbReference type="EMBL" id="LFMY01000013">
    <property type="protein sequence ID" value="OKL56906.1"/>
    <property type="molecule type" value="Genomic_DNA"/>
</dbReference>
<name>A0A225APM1_TALAT</name>
<protein>
    <recommendedName>
        <fullName evidence="10">Cytochrome P450</fullName>
    </recommendedName>
</protein>
<dbReference type="PRINTS" id="PR00465">
    <property type="entry name" value="EP450IV"/>
</dbReference>
<keyword evidence="7" id="KW-0503">Monooxygenase</keyword>
<comment type="caution">
    <text evidence="8">The sequence shown here is derived from an EMBL/GenBank/DDBJ whole genome shotgun (WGS) entry which is preliminary data.</text>
</comment>
<evidence type="ECO:0000256" key="1">
    <source>
        <dbReference type="ARBA" id="ARBA00001971"/>
    </source>
</evidence>
<dbReference type="PANTHER" id="PTHR46206:SF8">
    <property type="entry name" value="P450, PUTATIVE (EUROFUNG)-RELATED"/>
    <property type="match status" value="1"/>
</dbReference>
<dbReference type="Proteomes" id="UP000214365">
    <property type="component" value="Unassembled WGS sequence"/>
</dbReference>
<organism evidence="8 9">
    <name type="scientific">Talaromyces atroroseus</name>
    <dbReference type="NCBI Taxonomy" id="1441469"/>
    <lineage>
        <taxon>Eukaryota</taxon>
        <taxon>Fungi</taxon>
        <taxon>Dikarya</taxon>
        <taxon>Ascomycota</taxon>
        <taxon>Pezizomycotina</taxon>
        <taxon>Eurotiomycetes</taxon>
        <taxon>Eurotiomycetidae</taxon>
        <taxon>Eurotiales</taxon>
        <taxon>Trichocomaceae</taxon>
        <taxon>Talaromyces</taxon>
        <taxon>Talaromyces sect. Trachyspermi</taxon>
    </lineage>
</organism>
<dbReference type="InterPro" id="IPR036396">
    <property type="entry name" value="Cyt_P450_sf"/>
</dbReference>
<keyword evidence="3 6" id="KW-0479">Metal-binding</keyword>
<dbReference type="InterPro" id="IPR017972">
    <property type="entry name" value="Cyt_P450_CS"/>
</dbReference>
<evidence type="ECO:0000256" key="7">
    <source>
        <dbReference type="RuleBase" id="RU000461"/>
    </source>
</evidence>
<sequence length="525" mass="58867">MLISLCMSFAGSFSLLLCIAVLSSLIAAVCILWNLHKRRTTLVGVPWLFRSKGIFAQGAERLFNIDPTSYIQEGYLKHCKSHSKLPFVLPNVLERDPVIIPKDYVDSLLYAKESQVSLKASVSDVFQVAYTSHSSALGDLYDIVVKLMGKDITNLLDSESVAEALSHEARASLLEQWGDDTENWVEVPLSSSVSIMCGRLVNLLAVGPEMCNNPNFLHAIIRTSEIIVYGSIIVKSIPGALRLCIGPLIRLASRWYQGLILNALRPLLEQKMAEHENVGNSKVSTFLDCLMNIAHKGKTTIKWRPEEFTYPIFMFTFPGVHSSGVQGYSFFLDLLSSPPKEAVWDILLEEIQSLHDRGRGIWTAGDLDQAVLLDSAIKESLRLNGLSSLTPIRKVVDTNGFTLPNGLHIPCGTCIAIPQFSIHRDPELYPSPHEYQPWRFSQSLDKDTSMTETSGTFLTFGHGRRTCPGRYIFSHIFKLLTAEILLNYEIKPIPSRPKTTRFGRFMIPYKGLMVSVRRRKSKVYN</sequence>